<dbReference type="EMBL" id="SRLO01000299">
    <property type="protein sequence ID" value="TNN62225.1"/>
    <property type="molecule type" value="Genomic_DNA"/>
</dbReference>
<feature type="compositionally biased region" description="Polar residues" evidence="1">
    <location>
        <begin position="49"/>
        <end position="60"/>
    </location>
</feature>
<feature type="compositionally biased region" description="Polar residues" evidence="1">
    <location>
        <begin position="32"/>
        <end position="42"/>
    </location>
</feature>
<dbReference type="AlphaFoldDB" id="A0A4Z2HAD2"/>
<evidence type="ECO:0000256" key="1">
    <source>
        <dbReference type="SAM" id="MobiDB-lite"/>
    </source>
</evidence>
<gene>
    <name evidence="2" type="ORF">EYF80_027605</name>
</gene>
<protein>
    <submittedName>
        <fullName evidence="2">Uncharacterized protein</fullName>
    </submittedName>
</protein>
<comment type="caution">
    <text evidence="2">The sequence shown here is derived from an EMBL/GenBank/DDBJ whole genome shotgun (WGS) entry which is preliminary data.</text>
</comment>
<proteinExistence type="predicted"/>
<reference evidence="2 3" key="1">
    <citation type="submission" date="2019-03" db="EMBL/GenBank/DDBJ databases">
        <title>First draft genome of Liparis tanakae, snailfish: a comprehensive survey of snailfish specific genes.</title>
        <authorList>
            <person name="Kim W."/>
            <person name="Song I."/>
            <person name="Jeong J.-H."/>
            <person name="Kim D."/>
            <person name="Kim S."/>
            <person name="Ryu S."/>
            <person name="Song J.Y."/>
            <person name="Lee S.K."/>
        </authorList>
    </citation>
    <scope>NUCLEOTIDE SEQUENCE [LARGE SCALE GENOMIC DNA]</scope>
    <source>
        <tissue evidence="2">Muscle</tissue>
    </source>
</reference>
<keyword evidence="3" id="KW-1185">Reference proteome</keyword>
<feature type="region of interest" description="Disordered" evidence="1">
    <location>
        <begin position="1"/>
        <end position="60"/>
    </location>
</feature>
<organism evidence="2 3">
    <name type="scientific">Liparis tanakae</name>
    <name type="common">Tanaka's snailfish</name>
    <dbReference type="NCBI Taxonomy" id="230148"/>
    <lineage>
        <taxon>Eukaryota</taxon>
        <taxon>Metazoa</taxon>
        <taxon>Chordata</taxon>
        <taxon>Craniata</taxon>
        <taxon>Vertebrata</taxon>
        <taxon>Euteleostomi</taxon>
        <taxon>Actinopterygii</taxon>
        <taxon>Neopterygii</taxon>
        <taxon>Teleostei</taxon>
        <taxon>Neoteleostei</taxon>
        <taxon>Acanthomorphata</taxon>
        <taxon>Eupercaria</taxon>
        <taxon>Perciformes</taxon>
        <taxon>Cottioidei</taxon>
        <taxon>Cottales</taxon>
        <taxon>Liparidae</taxon>
        <taxon>Liparis</taxon>
    </lineage>
</organism>
<accession>A0A4Z2HAD2</accession>
<dbReference type="Proteomes" id="UP000314294">
    <property type="component" value="Unassembled WGS sequence"/>
</dbReference>
<feature type="compositionally biased region" description="Acidic residues" evidence="1">
    <location>
        <begin position="1"/>
        <end position="27"/>
    </location>
</feature>
<evidence type="ECO:0000313" key="3">
    <source>
        <dbReference type="Proteomes" id="UP000314294"/>
    </source>
</evidence>
<name>A0A4Z2HAD2_9TELE</name>
<sequence>MNGGPDEDQMNGGPDEDQMNGGPDEDQMNGYRKTTTQPSSTFQRRRVETSNTFITKRSRSSLQTTWTSVWTEDLDGKSTMSFPVALFRSFDDLMRELGSGRAAPPPTETLTKLPTRVEQQVVLGHMMQSVLT</sequence>
<evidence type="ECO:0000313" key="2">
    <source>
        <dbReference type="EMBL" id="TNN62225.1"/>
    </source>
</evidence>